<dbReference type="GO" id="GO:0010344">
    <property type="term" value="P:seed oilbody biogenesis"/>
    <property type="evidence" value="ECO:0007669"/>
    <property type="project" value="TreeGrafter"/>
</dbReference>
<evidence type="ECO:0000256" key="6">
    <source>
        <dbReference type="ARBA" id="ARBA00023136"/>
    </source>
</evidence>
<dbReference type="PANTHER" id="PTHR33203">
    <property type="entry name" value="OLEOSIN"/>
    <property type="match status" value="1"/>
</dbReference>
<dbReference type="AlphaFoldDB" id="A0A2P1AF46"/>
<dbReference type="PROSITE" id="PS00811">
    <property type="entry name" value="OLEOSINS"/>
    <property type="match status" value="1"/>
</dbReference>
<sequence>MSDRSHTHQLQVHPQLYDPTGKSLHHSTQKGPSTSQVLAVVTLLPVGGILLALSGLTLAGTVLGLALATPVFILFSPVLVPAAIAIGLAVMAFLASGAFGLTALSSLSWIVNVLRNATAAVPNQLEEAKKRMADLAGYTGQKTKDVGQTIQNKAQESGRTQAYEAGKT</sequence>
<evidence type="ECO:0000256" key="5">
    <source>
        <dbReference type="ARBA" id="ARBA00022989"/>
    </source>
</evidence>
<dbReference type="PANTHER" id="PTHR33203:SF44">
    <property type="entry name" value="OLEOSIN 20.3 KDA"/>
    <property type="match status" value="1"/>
</dbReference>
<dbReference type="GO" id="GO:0019915">
    <property type="term" value="P:lipid storage"/>
    <property type="evidence" value="ECO:0007669"/>
    <property type="project" value="TreeGrafter"/>
</dbReference>
<dbReference type="Pfam" id="PF01277">
    <property type="entry name" value="Oleosin"/>
    <property type="match status" value="1"/>
</dbReference>
<dbReference type="GO" id="GO:0012511">
    <property type="term" value="C:monolayer-surrounded lipid storage body"/>
    <property type="evidence" value="ECO:0007669"/>
    <property type="project" value="InterPro"/>
</dbReference>
<protein>
    <recommendedName>
        <fullName evidence="7">Oleosin</fullName>
    </recommendedName>
</protein>
<comment type="function">
    <text evidence="1">May have a structural role to stabilize the lipid body during desiccation of the seed by preventing coalescence of the oil. Probably interacts with both lipid and phospholipid moieties of lipid bodies. May also provide recognition signals for specific lipase anchorage in lipolysis during seedling growth.</text>
</comment>
<dbReference type="EMBL" id="KY752519">
    <property type="protein sequence ID" value="AVI16670.1"/>
    <property type="molecule type" value="mRNA"/>
</dbReference>
<proteinExistence type="evidence at transcript level"/>
<evidence type="ECO:0000256" key="3">
    <source>
        <dbReference type="ARBA" id="ARBA00022677"/>
    </source>
</evidence>
<keyword evidence="6 8" id="KW-0472">Membrane</keyword>
<dbReference type="InterPro" id="IPR000136">
    <property type="entry name" value="Oleosin"/>
</dbReference>
<feature type="transmembrane region" description="Helical" evidence="8">
    <location>
        <begin position="37"/>
        <end position="66"/>
    </location>
</feature>
<feature type="transmembrane region" description="Helical" evidence="8">
    <location>
        <begin position="72"/>
        <end position="95"/>
    </location>
</feature>
<evidence type="ECO:0000256" key="7">
    <source>
        <dbReference type="RuleBase" id="RU000540"/>
    </source>
</evidence>
<evidence type="ECO:0000256" key="8">
    <source>
        <dbReference type="SAM" id="Phobius"/>
    </source>
</evidence>
<accession>A0A2P1AF46</accession>
<organism evidence="9">
    <name type="scientific">Paeonia ostii</name>
    <dbReference type="NCBI Taxonomy" id="459177"/>
    <lineage>
        <taxon>Eukaryota</taxon>
        <taxon>Viridiplantae</taxon>
        <taxon>Streptophyta</taxon>
        <taxon>Embryophyta</taxon>
        <taxon>Tracheophyta</taxon>
        <taxon>Spermatophyta</taxon>
        <taxon>Magnoliopsida</taxon>
        <taxon>eudicotyledons</taxon>
        <taxon>Gunneridae</taxon>
        <taxon>Pentapetalae</taxon>
        <taxon>Saxifragales</taxon>
        <taxon>Paeoniaceae</taxon>
        <taxon>Paeonia</taxon>
    </lineage>
</organism>
<evidence type="ECO:0000256" key="2">
    <source>
        <dbReference type="ARBA" id="ARBA00010858"/>
    </source>
</evidence>
<keyword evidence="3 7" id="KW-0551">Lipid droplet</keyword>
<name>A0A2P1AF46_9MAGN</name>
<keyword evidence="4 8" id="KW-0812">Transmembrane</keyword>
<dbReference type="GO" id="GO:0050826">
    <property type="term" value="P:response to freezing"/>
    <property type="evidence" value="ECO:0007669"/>
    <property type="project" value="TreeGrafter"/>
</dbReference>
<comment type="subcellular location">
    <subcellularLocation>
        <location evidence="7">Lipid droplet</location>
    </subcellularLocation>
    <subcellularLocation>
        <location evidence="7">Membrane</location>
        <topology evidence="7">Multi-pass membrane protein</topology>
    </subcellularLocation>
</comment>
<evidence type="ECO:0000256" key="1">
    <source>
        <dbReference type="ARBA" id="ARBA00002582"/>
    </source>
</evidence>
<evidence type="ECO:0000313" key="9">
    <source>
        <dbReference type="EMBL" id="AVI16670.1"/>
    </source>
</evidence>
<reference evidence="9" key="1">
    <citation type="submission" date="2017-03" db="EMBL/GenBank/DDBJ databases">
        <authorList>
            <person name="Afonso C.L."/>
            <person name="Miller P.J."/>
            <person name="Scott M.A."/>
            <person name="Spackman E."/>
            <person name="Goraichik I."/>
            <person name="Dimitrov K.M."/>
            <person name="Suarez D.L."/>
            <person name="Swayne D.E."/>
        </authorList>
    </citation>
    <scope>NUCLEOTIDE SEQUENCE</scope>
</reference>
<keyword evidence="5 8" id="KW-1133">Transmembrane helix</keyword>
<comment type="similarity">
    <text evidence="2 7">Belongs to the oleosin family.</text>
</comment>
<evidence type="ECO:0000256" key="4">
    <source>
        <dbReference type="ARBA" id="ARBA00022692"/>
    </source>
</evidence>
<dbReference type="GO" id="GO:0016020">
    <property type="term" value="C:membrane"/>
    <property type="evidence" value="ECO:0007669"/>
    <property type="project" value="UniProtKB-SubCell"/>
</dbReference>